<accession>A0A6N9TM73</accession>
<evidence type="ECO:0000313" key="3">
    <source>
        <dbReference type="Proteomes" id="UP000469346"/>
    </source>
</evidence>
<dbReference type="RefSeq" id="WP_163298521.1">
    <property type="nucleotide sequence ID" value="NZ_JAAGRR010000052.1"/>
</dbReference>
<evidence type="ECO:0000256" key="1">
    <source>
        <dbReference type="SAM" id="Phobius"/>
    </source>
</evidence>
<keyword evidence="1" id="KW-0472">Membrane</keyword>
<feature type="transmembrane region" description="Helical" evidence="1">
    <location>
        <begin position="246"/>
        <end position="273"/>
    </location>
</feature>
<proteinExistence type="predicted"/>
<feature type="transmembrane region" description="Helical" evidence="1">
    <location>
        <begin position="23"/>
        <end position="42"/>
    </location>
</feature>
<dbReference type="AlphaFoldDB" id="A0A6N9TM73"/>
<name>A0A6N9TM73_DISTH</name>
<evidence type="ECO:0000313" key="2">
    <source>
        <dbReference type="EMBL" id="NDY42381.1"/>
    </source>
</evidence>
<dbReference type="Proteomes" id="UP000469346">
    <property type="component" value="Unassembled WGS sequence"/>
</dbReference>
<protein>
    <submittedName>
        <fullName evidence="2">Uncharacterized protein</fullName>
    </submittedName>
</protein>
<sequence length="288" mass="30527">MHAASLHIRCFDRLRAGWESPRLRPVLGTGLALAFLGAVLLIEANRRHLLPAPAAGILPVNHLAAVRFAFTLLLVVEVLSLIFTLAQSVSVSLGKQFEVLSLILLRDTFKEFAEFTEPLAWPQIGGAVGGMAAAAAAALVIFVVLGLYYRALRRDPMQAEEADCAAFVAAKKGVALALLAAFTGMGLLDLGRLVMSGGDVDTFASFYTLLIFSDILIVLLSLRYGSGYRMAFRNSAFAVSTVFIRLALMAPVAVAALLGAGTALFALGVVAAFNHFAPALPPDDTEPV</sequence>
<feature type="transmembrane region" description="Helical" evidence="1">
    <location>
        <begin position="174"/>
        <end position="194"/>
    </location>
</feature>
<feature type="transmembrane region" description="Helical" evidence="1">
    <location>
        <begin position="124"/>
        <end position="149"/>
    </location>
</feature>
<organism evidence="2 3">
    <name type="scientific">Dissulfurirhabdus thermomarina</name>
    <dbReference type="NCBI Taxonomy" id="1765737"/>
    <lineage>
        <taxon>Bacteria</taxon>
        <taxon>Deltaproteobacteria</taxon>
        <taxon>Dissulfurirhabdaceae</taxon>
        <taxon>Dissulfurirhabdus</taxon>
    </lineage>
</organism>
<gene>
    <name evidence="2" type="ORF">G3N55_05935</name>
</gene>
<keyword evidence="1" id="KW-0812">Transmembrane</keyword>
<keyword evidence="1" id="KW-1133">Transmembrane helix</keyword>
<feature type="transmembrane region" description="Helical" evidence="1">
    <location>
        <begin position="63"/>
        <end position="86"/>
    </location>
</feature>
<reference evidence="2 3" key="1">
    <citation type="submission" date="2020-02" db="EMBL/GenBank/DDBJ databases">
        <title>Comparative genomics of sulfur disproportionating microorganisms.</title>
        <authorList>
            <person name="Ward L.M."/>
            <person name="Bertran E."/>
            <person name="Johnston D.T."/>
        </authorList>
    </citation>
    <scope>NUCLEOTIDE SEQUENCE [LARGE SCALE GENOMIC DNA]</scope>
    <source>
        <strain evidence="2 3">DSM 100025</strain>
    </source>
</reference>
<keyword evidence="3" id="KW-1185">Reference proteome</keyword>
<feature type="transmembrane region" description="Helical" evidence="1">
    <location>
        <begin position="206"/>
        <end position="225"/>
    </location>
</feature>
<dbReference type="EMBL" id="JAAGRR010000052">
    <property type="protein sequence ID" value="NDY42381.1"/>
    <property type="molecule type" value="Genomic_DNA"/>
</dbReference>
<comment type="caution">
    <text evidence="2">The sequence shown here is derived from an EMBL/GenBank/DDBJ whole genome shotgun (WGS) entry which is preliminary data.</text>
</comment>